<dbReference type="Proteomes" id="UP000001826">
    <property type="component" value="Chromosome"/>
</dbReference>
<evidence type="ECO:0000313" key="2">
    <source>
        <dbReference type="Proteomes" id="UP000001826"/>
    </source>
</evidence>
<dbReference type="HOGENOM" id="CLU_1922807_0_0_2"/>
<accession>Q8TWD3</accession>
<name>Q8TWD3_METKA</name>
<dbReference type="Gene3D" id="1.10.10.10">
    <property type="entry name" value="Winged helix-like DNA-binding domain superfamily/Winged helix DNA-binding domain"/>
    <property type="match status" value="1"/>
</dbReference>
<dbReference type="InterPro" id="IPR036390">
    <property type="entry name" value="WH_DNA-bd_sf"/>
</dbReference>
<sequence>MVPRQHMGLWGLPHLSEDERLRKVKEALKSGRLSLTDAVLATICVAYREFNMGITCDEIVKVLRKLGYNNVNKRKIYSLASRLKKEGLIESNRVSGRAIYAIKDEDKAIERVLGKTRSVKAEDLLKALEEV</sequence>
<dbReference type="InterPro" id="IPR036388">
    <property type="entry name" value="WH-like_DNA-bd_sf"/>
</dbReference>
<keyword evidence="2" id="KW-1185">Reference proteome</keyword>
<keyword evidence="1" id="KW-0238">DNA-binding</keyword>
<dbReference type="PaxDb" id="190192-MK1102"/>
<evidence type="ECO:0000313" key="1">
    <source>
        <dbReference type="EMBL" id="AAM02315.1"/>
    </source>
</evidence>
<reference evidence="1 2" key="1">
    <citation type="journal article" date="2002" name="Proc. Natl. Acad. Sci. U.S.A.">
        <title>The complete genome of hyperthermophile Methanopyrus kandleri AV19 and monophyly of archaeal methanogens.</title>
        <authorList>
            <person name="Slesarev A.I."/>
            <person name="Mezhevaya K.V."/>
            <person name="Makarova K.S."/>
            <person name="Polushin N.N."/>
            <person name="Shcherbinina O.V."/>
            <person name="Shakhova V.V."/>
            <person name="Belova G.I."/>
            <person name="Aravind L."/>
            <person name="Natale D.A."/>
            <person name="Rogozin I.B."/>
            <person name="Tatusov R.L."/>
            <person name="Wolf Y.I."/>
            <person name="Stetter K.O."/>
            <person name="Malykh A.G."/>
            <person name="Koonin E.V."/>
            <person name="Kozyavkin S.A."/>
        </authorList>
    </citation>
    <scope>NUCLEOTIDE SEQUENCE [LARGE SCALE GENOMIC DNA]</scope>
    <source>
        <strain evidence="2">AV19 / DSM 6324 / JCM 9639 / NBRC 100938</strain>
    </source>
</reference>
<dbReference type="KEGG" id="mka:MK1102"/>
<dbReference type="SUPFAM" id="SSF46785">
    <property type="entry name" value="Winged helix' DNA-binding domain"/>
    <property type="match status" value="1"/>
</dbReference>
<dbReference type="InParanoid" id="Q8TWD3"/>
<dbReference type="EnsemblBacteria" id="AAM02315">
    <property type="protein sequence ID" value="AAM02315"/>
    <property type="gene ID" value="MK1102"/>
</dbReference>
<dbReference type="GO" id="GO:0003677">
    <property type="term" value="F:DNA binding"/>
    <property type="evidence" value="ECO:0007669"/>
    <property type="project" value="UniProtKB-KW"/>
</dbReference>
<organism evidence="1 2">
    <name type="scientific">Methanopyrus kandleri (strain AV19 / DSM 6324 / JCM 9639 / NBRC 100938)</name>
    <dbReference type="NCBI Taxonomy" id="190192"/>
    <lineage>
        <taxon>Archaea</taxon>
        <taxon>Methanobacteriati</taxon>
        <taxon>Methanobacteriota</taxon>
        <taxon>Methanomada group</taxon>
        <taxon>Methanopyri</taxon>
        <taxon>Methanopyrales</taxon>
        <taxon>Methanopyraceae</taxon>
        <taxon>Methanopyrus</taxon>
    </lineage>
</organism>
<gene>
    <name evidence="1" type="primary">fur_1</name>
    <name evidence="1" type="ordered locus">MK1102</name>
</gene>
<protein>
    <submittedName>
        <fullName evidence="1">Predicted transcriptional regulator containing a HTH DNA-binding domain</fullName>
    </submittedName>
</protein>
<dbReference type="AlphaFoldDB" id="Q8TWD3"/>
<dbReference type="EMBL" id="AE009439">
    <property type="protein sequence ID" value="AAM02315.1"/>
    <property type="molecule type" value="Genomic_DNA"/>
</dbReference>
<proteinExistence type="predicted"/>